<sequence length="54" mass="6092">MMRRQRRGRIITIGSLAGLIGVPFQSYYAASKHALEGRMLPIYCTQKSVTYGLM</sequence>
<evidence type="ECO:0000313" key="1">
    <source>
        <dbReference type="EMBL" id="QMW04978.1"/>
    </source>
</evidence>
<protein>
    <submittedName>
        <fullName evidence="1">SDR family NAD(P)-dependent oxidoreductase</fullName>
    </submittedName>
</protein>
<keyword evidence="2" id="KW-1185">Reference proteome</keyword>
<dbReference type="AlphaFoldDB" id="A0A7G5H1I6"/>
<organism evidence="1 2">
    <name type="scientific">Spirosoma foliorum</name>
    <dbReference type="NCBI Taxonomy" id="2710596"/>
    <lineage>
        <taxon>Bacteria</taxon>
        <taxon>Pseudomonadati</taxon>
        <taxon>Bacteroidota</taxon>
        <taxon>Cytophagia</taxon>
        <taxon>Cytophagales</taxon>
        <taxon>Cytophagaceae</taxon>
        <taxon>Spirosoma</taxon>
    </lineage>
</organism>
<dbReference type="Proteomes" id="UP000515369">
    <property type="component" value="Chromosome"/>
</dbReference>
<evidence type="ECO:0000313" key="2">
    <source>
        <dbReference type="Proteomes" id="UP000515369"/>
    </source>
</evidence>
<reference evidence="1 2" key="1">
    <citation type="submission" date="2020-07" db="EMBL/GenBank/DDBJ databases">
        <title>Spirosoma foliorum sp. nov., isolated from the leaves on the Nejang mountain Korea, Republic of.</title>
        <authorList>
            <person name="Ho H."/>
            <person name="Lee Y.-J."/>
            <person name="Nurcahyanto D.-A."/>
            <person name="Kim S.-G."/>
        </authorList>
    </citation>
    <scope>NUCLEOTIDE SEQUENCE [LARGE SCALE GENOMIC DNA]</scope>
    <source>
        <strain evidence="1 2">PL0136</strain>
    </source>
</reference>
<dbReference type="SUPFAM" id="SSF51735">
    <property type="entry name" value="NAD(P)-binding Rossmann-fold domains"/>
    <property type="match status" value="1"/>
</dbReference>
<gene>
    <name evidence="1" type="ORF">H3H32_08815</name>
</gene>
<dbReference type="EMBL" id="CP059732">
    <property type="protein sequence ID" value="QMW04978.1"/>
    <property type="molecule type" value="Genomic_DNA"/>
</dbReference>
<dbReference type="Pfam" id="PF00106">
    <property type="entry name" value="adh_short"/>
    <property type="match status" value="1"/>
</dbReference>
<accession>A0A7G5H1I6</accession>
<dbReference type="InterPro" id="IPR002347">
    <property type="entry name" value="SDR_fam"/>
</dbReference>
<dbReference type="Gene3D" id="3.40.50.720">
    <property type="entry name" value="NAD(P)-binding Rossmann-like Domain"/>
    <property type="match status" value="1"/>
</dbReference>
<dbReference type="KEGG" id="sfol:H3H32_08815"/>
<name>A0A7G5H1I6_9BACT</name>
<dbReference type="InterPro" id="IPR036291">
    <property type="entry name" value="NAD(P)-bd_dom_sf"/>
</dbReference>
<proteinExistence type="predicted"/>